<feature type="domain" description="Jacalin-type lectin" evidence="3">
    <location>
        <begin position="25"/>
        <end position="158"/>
    </location>
</feature>
<keyword evidence="2" id="KW-0732">Signal</keyword>
<feature type="signal peptide" evidence="2">
    <location>
        <begin position="1"/>
        <end position="16"/>
    </location>
</feature>
<protein>
    <submittedName>
        <fullName evidence="4">Mannose-binding lectin</fullName>
    </submittedName>
</protein>
<feature type="compositionally biased region" description="Low complexity" evidence="1">
    <location>
        <begin position="199"/>
        <end position="211"/>
    </location>
</feature>
<evidence type="ECO:0000313" key="4">
    <source>
        <dbReference type="EMBL" id="CCD28120.1"/>
    </source>
</evidence>
<proteinExistence type="evidence at transcript level"/>
<dbReference type="SUPFAM" id="SSF51101">
    <property type="entry name" value="Mannose-binding lectins"/>
    <property type="match status" value="1"/>
</dbReference>
<reference evidence="4" key="1">
    <citation type="journal article" date="2012" name="Fungal Biol.">
        <title>Identification of effector genes from the phytopathogenic Oomycete Plasmopara viticola through the analysis of gene expression in germinated zoospores.</title>
        <authorList>
            <person name="Mestre P."/>
            <person name="Piron M.C."/>
            <person name="Merdinoglu D."/>
        </authorList>
    </citation>
    <scope>NUCLEOTIDE SEQUENCE</scope>
    <source>
        <strain evidence="4">SC</strain>
        <tissue evidence="4">In vitro germinated zoospores</tissue>
    </source>
</reference>
<dbReference type="AlphaFoldDB" id="H6S3Z0"/>
<name>H6S3Z0_PLAVT</name>
<feature type="region of interest" description="Disordered" evidence="1">
    <location>
        <begin position="199"/>
        <end position="222"/>
    </location>
</feature>
<organism evidence="4">
    <name type="scientific">Plasmopara viticola</name>
    <name type="common">Downy mildew of grapevine</name>
    <name type="synonym">Botrytis viticola</name>
    <dbReference type="NCBI Taxonomy" id="143451"/>
    <lineage>
        <taxon>Eukaryota</taxon>
        <taxon>Sar</taxon>
        <taxon>Stramenopiles</taxon>
        <taxon>Oomycota</taxon>
        <taxon>Peronosporomycetes</taxon>
        <taxon>Peronosporales</taxon>
        <taxon>Peronosporaceae</taxon>
        <taxon>Plasmopara</taxon>
    </lineage>
</organism>
<dbReference type="Gene3D" id="2.100.10.30">
    <property type="entry name" value="Jacalin-like lectin domain"/>
    <property type="match status" value="1"/>
</dbReference>
<dbReference type="EMBL" id="HE582046">
    <property type="protein sequence ID" value="CCD28120.1"/>
    <property type="molecule type" value="mRNA"/>
</dbReference>
<dbReference type="InterPro" id="IPR036404">
    <property type="entry name" value="Jacalin-like_lectin_dom_sf"/>
</dbReference>
<dbReference type="InterPro" id="IPR001229">
    <property type="entry name" value="Jacalin-like_lectin_dom"/>
</dbReference>
<keyword evidence="4" id="KW-0430">Lectin</keyword>
<dbReference type="Pfam" id="PF01419">
    <property type="entry name" value="Jacalin"/>
    <property type="match status" value="1"/>
</dbReference>
<evidence type="ECO:0000259" key="3">
    <source>
        <dbReference type="Pfam" id="PF01419"/>
    </source>
</evidence>
<accession>H6S3Z0</accession>
<evidence type="ECO:0000256" key="2">
    <source>
        <dbReference type="SAM" id="SignalP"/>
    </source>
</evidence>
<evidence type="ECO:0000256" key="1">
    <source>
        <dbReference type="SAM" id="MobiDB-lite"/>
    </source>
</evidence>
<sequence>MKLFFHLLATVSLVKGNEFPSCVVIGGPRGSPFDDSKLIGAGQTLTSITLCANHRVDGVGVSVIHTDLTKQEPFHGSKKNCQVSNLAPGESITSFEVHTVKHDKQTRVAFVRVTNEAGHSYQAGRMTKDEKRIHTCKPPIGYHFGGFAGREGDEIDALAPLWVPIMADQAAPPPATVQPFPPAPPTQPPIVPTTPPIIQQPAPTAPPTIQQPAPPVAPVYQF</sequence>
<feature type="compositionally biased region" description="Pro residues" evidence="1">
    <location>
        <begin position="212"/>
        <end position="222"/>
    </location>
</feature>
<feature type="chain" id="PRO_5003607083" evidence="2">
    <location>
        <begin position="17"/>
        <end position="222"/>
    </location>
</feature>
<feature type="non-terminal residue" evidence="4">
    <location>
        <position position="222"/>
    </location>
</feature>
<dbReference type="GO" id="GO:0030246">
    <property type="term" value="F:carbohydrate binding"/>
    <property type="evidence" value="ECO:0007669"/>
    <property type="project" value="UniProtKB-KW"/>
</dbReference>